<accession>A0ABX8EDK6</accession>
<dbReference type="Proteomes" id="UP000677126">
    <property type="component" value="Chromosome"/>
</dbReference>
<reference evidence="3 4" key="1">
    <citation type="journal article" date="2021" name="Int. J. Syst. Evol. Microbiol.">
        <title>Novosphingobium decolorationis sp. nov., an aniline blue-decolourizing bacterium isolated from East Pacific sediment.</title>
        <authorList>
            <person name="Chen X."/>
            <person name="Dong B."/>
            <person name="Chen T."/>
            <person name="Ren N."/>
            <person name="Wang J."/>
            <person name="Xu Y."/>
            <person name="Yang J."/>
            <person name="Zhu S."/>
            <person name="Chen J."/>
        </authorList>
    </citation>
    <scope>NUCLEOTIDE SEQUENCE [LARGE SCALE GENOMIC DNA]</scope>
    <source>
        <strain evidence="3 4">502str22</strain>
    </source>
</reference>
<evidence type="ECO:0000313" key="2">
    <source>
        <dbReference type="EMBL" id="QVM86089.1"/>
    </source>
</evidence>
<gene>
    <name evidence="2" type="ORF">HT578_07215</name>
    <name evidence="3" type="ORF">HT578_07225</name>
</gene>
<sequence length="118" mass="12293">MSFGLTFLLRMRIWALLLLAAIGLQAAEPIRAPLERAPGSAWSSATSDLALSPSRRGEDGAQDTAPQPPQPLPERSTAGLSPNAPAVLAALSLAPRAQAPPPQRHPARPPNSTAPPRA</sequence>
<proteinExistence type="predicted"/>
<feature type="compositionally biased region" description="Low complexity" evidence="1">
    <location>
        <begin position="80"/>
        <end position="97"/>
    </location>
</feature>
<organism evidence="3 4">
    <name type="scientific">Novosphingobium decolorationis</name>
    <dbReference type="NCBI Taxonomy" id="2698673"/>
    <lineage>
        <taxon>Bacteria</taxon>
        <taxon>Pseudomonadati</taxon>
        <taxon>Pseudomonadota</taxon>
        <taxon>Alphaproteobacteria</taxon>
        <taxon>Sphingomonadales</taxon>
        <taxon>Sphingomonadaceae</taxon>
        <taxon>Novosphingobium</taxon>
    </lineage>
</organism>
<evidence type="ECO:0000313" key="4">
    <source>
        <dbReference type="Proteomes" id="UP000677126"/>
    </source>
</evidence>
<name>A0ABX8EDK6_9SPHN</name>
<evidence type="ECO:0000313" key="3">
    <source>
        <dbReference type="EMBL" id="QVM86090.1"/>
    </source>
</evidence>
<dbReference type="EMBL" id="CP054856">
    <property type="protein sequence ID" value="QVM86089.1"/>
    <property type="molecule type" value="Genomic_DNA"/>
</dbReference>
<dbReference type="EMBL" id="CP054856">
    <property type="protein sequence ID" value="QVM86090.1"/>
    <property type="molecule type" value="Genomic_DNA"/>
</dbReference>
<feature type="region of interest" description="Disordered" evidence="1">
    <location>
        <begin position="35"/>
        <end position="118"/>
    </location>
</feature>
<evidence type="ECO:0000256" key="1">
    <source>
        <dbReference type="SAM" id="MobiDB-lite"/>
    </source>
</evidence>
<feature type="compositionally biased region" description="Pro residues" evidence="1">
    <location>
        <begin position="98"/>
        <end position="118"/>
    </location>
</feature>
<protein>
    <submittedName>
        <fullName evidence="3">Uncharacterized protein</fullName>
    </submittedName>
</protein>
<keyword evidence="4" id="KW-1185">Reference proteome</keyword>